<sequence>AGMRAGEKVDSRLVADIDTLKPLGIYQDSLTTLDKGLDIIIPWYRDNLDIIS</sequence>
<dbReference type="EMBL" id="BARV01041030">
    <property type="protein sequence ID" value="GAI47470.1"/>
    <property type="molecule type" value="Genomic_DNA"/>
</dbReference>
<accession>X1Q8Y3</accession>
<organism evidence="1">
    <name type="scientific">marine sediment metagenome</name>
    <dbReference type="NCBI Taxonomy" id="412755"/>
    <lineage>
        <taxon>unclassified sequences</taxon>
        <taxon>metagenomes</taxon>
        <taxon>ecological metagenomes</taxon>
    </lineage>
</organism>
<reference evidence="1" key="1">
    <citation type="journal article" date="2014" name="Front. Microbiol.">
        <title>High frequency of phylogenetically diverse reductive dehalogenase-homologous genes in deep subseafloor sedimentary metagenomes.</title>
        <authorList>
            <person name="Kawai M."/>
            <person name="Futagami T."/>
            <person name="Toyoda A."/>
            <person name="Takaki Y."/>
            <person name="Nishi S."/>
            <person name="Hori S."/>
            <person name="Arai W."/>
            <person name="Tsubouchi T."/>
            <person name="Morono Y."/>
            <person name="Uchiyama I."/>
            <person name="Ito T."/>
            <person name="Fujiyama A."/>
            <person name="Inagaki F."/>
            <person name="Takami H."/>
        </authorList>
    </citation>
    <scope>NUCLEOTIDE SEQUENCE</scope>
    <source>
        <strain evidence="1">Expedition CK06-06</strain>
    </source>
</reference>
<dbReference type="AlphaFoldDB" id="X1Q8Y3"/>
<gene>
    <name evidence="1" type="ORF">S06H3_62294</name>
</gene>
<comment type="caution">
    <text evidence="1">The sequence shown here is derived from an EMBL/GenBank/DDBJ whole genome shotgun (WGS) entry which is preliminary data.</text>
</comment>
<proteinExistence type="predicted"/>
<protein>
    <submittedName>
        <fullName evidence="1">Uncharacterized protein</fullName>
    </submittedName>
</protein>
<feature type="non-terminal residue" evidence="1">
    <location>
        <position position="1"/>
    </location>
</feature>
<evidence type="ECO:0000313" key="1">
    <source>
        <dbReference type="EMBL" id="GAI47470.1"/>
    </source>
</evidence>
<name>X1Q8Y3_9ZZZZ</name>